<dbReference type="Gene3D" id="3.30.40.10">
    <property type="entry name" value="Zinc/RING finger domain, C3HC4 (zinc finger)"/>
    <property type="match status" value="1"/>
</dbReference>
<proteinExistence type="predicted"/>
<evidence type="ECO:0000256" key="6">
    <source>
        <dbReference type="SAM" id="Phobius"/>
    </source>
</evidence>
<feature type="transmembrane region" description="Helical" evidence="6">
    <location>
        <begin position="1397"/>
        <end position="1421"/>
    </location>
</feature>
<comment type="caution">
    <text evidence="9">The sequence shown here is derived from an EMBL/GenBank/DDBJ whole genome shotgun (WGS) entry which is preliminary data.</text>
</comment>
<keyword evidence="3" id="KW-0863">Zinc-finger</keyword>
<name>A0ABQ6MK48_9STRA</name>
<reference evidence="9 10" key="1">
    <citation type="journal article" date="2023" name="Commun. Biol.">
        <title>Genome analysis of Parmales, the sister group of diatoms, reveals the evolutionary specialization of diatoms from phago-mixotrophs to photoautotrophs.</title>
        <authorList>
            <person name="Ban H."/>
            <person name="Sato S."/>
            <person name="Yoshikawa S."/>
            <person name="Yamada K."/>
            <person name="Nakamura Y."/>
            <person name="Ichinomiya M."/>
            <person name="Sato N."/>
            <person name="Blanc-Mathieu R."/>
            <person name="Endo H."/>
            <person name="Kuwata A."/>
            <person name="Ogata H."/>
        </authorList>
    </citation>
    <scope>NUCLEOTIDE SEQUENCE [LARGE SCALE GENOMIC DNA]</scope>
</reference>
<dbReference type="InterPro" id="IPR035914">
    <property type="entry name" value="Sperma_CUB_dom_sf"/>
</dbReference>
<dbReference type="SUPFAM" id="SSF49854">
    <property type="entry name" value="Spermadhesin, CUB domain"/>
    <property type="match status" value="3"/>
</dbReference>
<keyword evidence="7" id="KW-0732">Signal</keyword>
<evidence type="ECO:0000256" key="2">
    <source>
        <dbReference type="ARBA" id="ARBA00022737"/>
    </source>
</evidence>
<keyword evidence="5" id="KW-1015">Disulfide bond</keyword>
<dbReference type="InterPro" id="IPR017907">
    <property type="entry name" value="Znf_RING_CS"/>
</dbReference>
<sequence>MLLLLLLLPLRCSPATCTGTYFTPSATGSTSSPFSSASPPSPPIAPGLLLSQPPALPAAGSSDTFSAPAGHVSLEGSVFEGQSGGTKCSWFFSPELPEGLDASDVQFPDGASQDSSSPYSAFAYVDVTFEFVYLAGGSLYVSSASGVTLVPTFRKPGLLRASPIRVAPSDLPLELTWYGVSDGEASVAVEVGYDARYLLLPELQEWDKATNNNNATLDHVRLVTGSQGHLASPAVATTLTGGAATSPAAPVLPAALQHHTLIAIDPRDGSRTTSPITLMFSAFSLPAPAQLSVYDGATVSSPRLARMQGGEAPDRWLTSSAPSVLLVLETPPWTPEEPVEAEGDYAFSFLADGESPPCPSVPVVFKQRSAKFTDGSPPAASHWSSVACTWHVRPELPEGELATVYLYFNRLGIKSSAFLAVYDATPTTYGPSNLLYMCDGCGGVAPPLLSSESGSFYVRFVSEPNPGPGFFGFEAEYYTDTYSHSPGSGDTNSHFIMANSPSFRPPSLGGGTSLAPSLNHAWEIAPNDLPSHSPVILVLSALAFPCMGGENTLTVTSAAGDELASFCGRDEALGAPLDWIVAPSDSLVPRNSLAVTVRTGDLPPESLASNLVMSIYSDAPGYRCGYEDSRAPGSFTAPSMILSDSSASWQAMEGGMDCWWKIQPELGRNDREVSGVVVIMERFDLRGGELWILGPDGDLIWGCEGCSVAPEKLHIPHQEISVMFKTTSDESKLGYGFELRYHAVFGPATRGLGSNVERLTAPFAEEITGPSVDPERTSLASNLDYTIVIEVPIDLPDIFIQLSVLSVSLSCDTDSVKFYDGDCDKATCTFISSICGDTPPPDWIVSSSNKLTLKIVTGNYDPTGEVRAFKGMYYSNHYKEATVTSMCGLTRVPFVSRAKSMYFTDGSPDGSSIGPRQNCSWVLGGGGEEGAGGVGGVAGDVVEIILTFKKVSLPPDSRLSVYHGTVPDPDNLAWTCDGCRHAPTSLLSPSGSMYVDFYSGEASEDDSGFAAYYSSVLSEPGESAPAADDIPRSLLTMPSEDRIQSPSNFVWEVMANDEADEIQGGVDELLEVGRWVGGKCDEDVLDLMVDGSSGSIEEVRKTDLISLCGVVSHQNRSGVKLVGEGSEMLLNGEFTSGSEKLFFGGWGEGGEGTCSHEFSLQDDGVFASASEAVLPQAKVCQYIVKQSRITAESVKLKLDNMVVSTGVSVGVFSGATELGRPLFVCGPEFVYPTYPENSWDDQYGPRGPIPPYDVFAYSSEGMPDTTKNKWWRPSKESIEDGIGRQDIRDYYDLMVGHTDICEFPPGSYMKSNCGSIFVKVSNNETLAGAGWAGGEPALDLFYAQYGEMTRSKEPTLVVENSSPRPALIRSRRYELCYDDPKWVPPPVVEEATVAEQILILVGYVFSGFAAVAAIGGTYYYLEFYLPNSQIESNKPVKMAAAKKIPHERYSPILNSLMNRFLLKVGECTICFGDDEKVFRLPGCSHMVCTDCLRNYVHTALGDASM</sequence>
<gene>
    <name evidence="9" type="ORF">TeGR_g5445</name>
</gene>
<dbReference type="PROSITE" id="PS00518">
    <property type="entry name" value="ZF_RING_1"/>
    <property type="match status" value="1"/>
</dbReference>
<feature type="signal peptide" evidence="7">
    <location>
        <begin position="1"/>
        <end position="17"/>
    </location>
</feature>
<dbReference type="PANTHER" id="PTHR24251:SF30">
    <property type="entry name" value="MEMBRANE FRIZZLED-RELATED PROTEIN"/>
    <property type="match status" value="1"/>
</dbReference>
<keyword evidence="10" id="KW-1185">Reference proteome</keyword>
<evidence type="ECO:0000256" key="3">
    <source>
        <dbReference type="ARBA" id="ARBA00022771"/>
    </source>
</evidence>
<dbReference type="PANTHER" id="PTHR24251">
    <property type="entry name" value="OVOCHYMASE-RELATED"/>
    <property type="match status" value="1"/>
</dbReference>
<dbReference type="CDD" id="cd00041">
    <property type="entry name" value="CUB"/>
    <property type="match status" value="1"/>
</dbReference>
<dbReference type="InterPro" id="IPR013083">
    <property type="entry name" value="Znf_RING/FYVE/PHD"/>
</dbReference>
<evidence type="ECO:0000313" key="9">
    <source>
        <dbReference type="EMBL" id="GMI27341.1"/>
    </source>
</evidence>
<accession>A0ABQ6MK48</accession>
<dbReference type="InterPro" id="IPR000859">
    <property type="entry name" value="CUB_dom"/>
</dbReference>
<feature type="domain" description="CUB" evidence="8">
    <location>
        <begin position="358"/>
        <end position="480"/>
    </location>
</feature>
<keyword evidence="2" id="KW-0677">Repeat</keyword>
<keyword evidence="1" id="KW-0479">Metal-binding</keyword>
<evidence type="ECO:0000256" key="1">
    <source>
        <dbReference type="ARBA" id="ARBA00022723"/>
    </source>
</evidence>
<feature type="chain" id="PRO_5045205645" description="CUB domain-containing protein" evidence="7">
    <location>
        <begin position="18"/>
        <end position="1505"/>
    </location>
</feature>
<keyword evidence="6" id="KW-0812">Transmembrane</keyword>
<evidence type="ECO:0000313" key="10">
    <source>
        <dbReference type="Proteomes" id="UP001165060"/>
    </source>
</evidence>
<keyword evidence="6" id="KW-1133">Transmembrane helix</keyword>
<dbReference type="Gene3D" id="2.60.120.290">
    <property type="entry name" value="Spermadhesin, CUB domain"/>
    <property type="match status" value="1"/>
</dbReference>
<evidence type="ECO:0000256" key="7">
    <source>
        <dbReference type="SAM" id="SignalP"/>
    </source>
</evidence>
<feature type="domain" description="CUB" evidence="8">
    <location>
        <begin position="887"/>
        <end position="1016"/>
    </location>
</feature>
<dbReference type="Proteomes" id="UP001165060">
    <property type="component" value="Unassembled WGS sequence"/>
</dbReference>
<dbReference type="EMBL" id="BRYB01004203">
    <property type="protein sequence ID" value="GMI27341.1"/>
    <property type="molecule type" value="Genomic_DNA"/>
</dbReference>
<keyword evidence="4" id="KW-0862">Zinc</keyword>
<evidence type="ECO:0000259" key="8">
    <source>
        <dbReference type="PROSITE" id="PS01180"/>
    </source>
</evidence>
<dbReference type="SUPFAM" id="SSF57850">
    <property type="entry name" value="RING/U-box"/>
    <property type="match status" value="1"/>
</dbReference>
<organism evidence="9 10">
    <name type="scientific">Tetraparma gracilis</name>
    <dbReference type="NCBI Taxonomy" id="2962635"/>
    <lineage>
        <taxon>Eukaryota</taxon>
        <taxon>Sar</taxon>
        <taxon>Stramenopiles</taxon>
        <taxon>Ochrophyta</taxon>
        <taxon>Bolidophyceae</taxon>
        <taxon>Parmales</taxon>
        <taxon>Triparmaceae</taxon>
        <taxon>Tetraparma</taxon>
    </lineage>
</organism>
<dbReference type="PROSITE" id="PS01180">
    <property type="entry name" value="CUB"/>
    <property type="match status" value="3"/>
</dbReference>
<evidence type="ECO:0000256" key="5">
    <source>
        <dbReference type="ARBA" id="ARBA00023157"/>
    </source>
</evidence>
<keyword evidence="6" id="KW-0472">Membrane</keyword>
<protein>
    <recommendedName>
        <fullName evidence="8">CUB domain-containing protein</fullName>
    </recommendedName>
</protein>
<evidence type="ECO:0000256" key="4">
    <source>
        <dbReference type="ARBA" id="ARBA00022833"/>
    </source>
</evidence>
<feature type="domain" description="CUB" evidence="8">
    <location>
        <begin position="752"/>
        <end position="876"/>
    </location>
</feature>